<dbReference type="InterPro" id="IPR002509">
    <property type="entry name" value="NODB_dom"/>
</dbReference>
<dbReference type="InterPro" id="IPR050248">
    <property type="entry name" value="Polysacc_deacetylase_ArnD"/>
</dbReference>
<gene>
    <name evidence="2" type="ORF">OB236_28835</name>
</gene>
<dbReference type="Gene3D" id="3.20.20.370">
    <property type="entry name" value="Glycoside hydrolase/deacetylase"/>
    <property type="match status" value="1"/>
</dbReference>
<comment type="caution">
    <text evidence="2">The sequence shown here is derived from an EMBL/GenBank/DDBJ whole genome shotgun (WGS) entry which is preliminary data.</text>
</comment>
<dbReference type="Pfam" id="PF01522">
    <property type="entry name" value="Polysacc_deac_1"/>
    <property type="match status" value="1"/>
</dbReference>
<proteinExistence type="predicted"/>
<dbReference type="RefSeq" id="WP_262686969.1">
    <property type="nucleotide sequence ID" value="NZ_JAOQIO010000098.1"/>
</dbReference>
<dbReference type="CDD" id="cd10944">
    <property type="entry name" value="CE4_SmPgdA_like"/>
    <property type="match status" value="1"/>
</dbReference>
<dbReference type="PANTHER" id="PTHR10587">
    <property type="entry name" value="GLYCOSYL TRANSFERASE-RELATED"/>
    <property type="match status" value="1"/>
</dbReference>
<keyword evidence="3" id="KW-1185">Reference proteome</keyword>
<reference evidence="2 3" key="1">
    <citation type="submission" date="2022-09" db="EMBL/GenBank/DDBJ databases">
        <authorList>
            <person name="Han X.L."/>
            <person name="Wang Q."/>
            <person name="Lu T."/>
        </authorList>
    </citation>
    <scope>NUCLEOTIDE SEQUENCE [LARGE SCALE GENOMIC DNA]</scope>
    <source>
        <strain evidence="2 3">WQ 127069</strain>
    </source>
</reference>
<sequence length="259" mass="28639">MKYLIYGIIAALFMMICVFTLQIGGKGVAAVLLPPSSAAAAVTSSDKIAYLTFDDGPSQSTSRILDILQKDGIKATFFVTGKTSDYSKQMLHRIVDEGHTLGNHTYSHDYKRIYASVGAFKADVDRLNRFLEETVGVRPNILRYPGGSNNHLSWRSGGRHIMSAITREMSSLGYQYFDWNVSSTDAAAVTQSKEAIVESVKSNSSGKKQIIVLMHDMDVKTTTVEALPEIISYLQHSGYHFDVLGKDSYTFQFLRPGKS</sequence>
<name>A0ABT2UR26_9BACL</name>
<dbReference type="InterPro" id="IPR011330">
    <property type="entry name" value="Glyco_hydro/deAcase_b/a-brl"/>
</dbReference>
<dbReference type="EMBL" id="JAOQIO010000098">
    <property type="protein sequence ID" value="MCU6796134.1"/>
    <property type="molecule type" value="Genomic_DNA"/>
</dbReference>
<evidence type="ECO:0000313" key="3">
    <source>
        <dbReference type="Proteomes" id="UP001652445"/>
    </source>
</evidence>
<evidence type="ECO:0000259" key="1">
    <source>
        <dbReference type="PROSITE" id="PS51677"/>
    </source>
</evidence>
<dbReference type="SUPFAM" id="SSF88713">
    <property type="entry name" value="Glycoside hydrolase/deacetylase"/>
    <property type="match status" value="1"/>
</dbReference>
<dbReference type="PANTHER" id="PTHR10587:SF125">
    <property type="entry name" value="POLYSACCHARIDE DEACETYLASE YHEN-RELATED"/>
    <property type="match status" value="1"/>
</dbReference>
<organism evidence="2 3">
    <name type="scientific">Paenibacillus baimaensis</name>
    <dbReference type="NCBI Taxonomy" id="2982185"/>
    <lineage>
        <taxon>Bacteria</taxon>
        <taxon>Bacillati</taxon>
        <taxon>Bacillota</taxon>
        <taxon>Bacilli</taxon>
        <taxon>Bacillales</taxon>
        <taxon>Paenibacillaceae</taxon>
        <taxon>Paenibacillus</taxon>
    </lineage>
</organism>
<evidence type="ECO:0000313" key="2">
    <source>
        <dbReference type="EMBL" id="MCU6796134.1"/>
    </source>
</evidence>
<feature type="domain" description="NodB homology" evidence="1">
    <location>
        <begin position="47"/>
        <end position="242"/>
    </location>
</feature>
<protein>
    <submittedName>
        <fullName evidence="2">Polysaccharide deacetylase</fullName>
    </submittedName>
</protein>
<dbReference type="PROSITE" id="PS51677">
    <property type="entry name" value="NODB"/>
    <property type="match status" value="1"/>
</dbReference>
<dbReference type="Proteomes" id="UP001652445">
    <property type="component" value="Unassembled WGS sequence"/>
</dbReference>
<accession>A0ABT2UR26</accession>